<evidence type="ECO:0000313" key="10">
    <source>
        <dbReference type="Proteomes" id="UP000015101"/>
    </source>
</evidence>
<dbReference type="PANTHER" id="PTHR10165">
    <property type="entry name" value="LIPID PHOSPHATE PHOSPHATASE"/>
    <property type="match status" value="1"/>
</dbReference>
<dbReference type="InterPro" id="IPR000326">
    <property type="entry name" value="PAP2/HPO"/>
</dbReference>
<feature type="domain" description="Phosphatidic acid phosphatase type 2/haloperoxidase" evidence="7">
    <location>
        <begin position="1"/>
        <end position="147"/>
    </location>
</feature>
<protein>
    <recommendedName>
        <fullName evidence="7">Phosphatidic acid phosphatase type 2/haloperoxidase domain-containing protein</fullName>
    </recommendedName>
</protein>
<evidence type="ECO:0000256" key="4">
    <source>
        <dbReference type="ARBA" id="ARBA00022989"/>
    </source>
</evidence>
<evidence type="ECO:0000259" key="7">
    <source>
        <dbReference type="SMART" id="SM00014"/>
    </source>
</evidence>
<dbReference type="GO" id="GO:0046839">
    <property type="term" value="P:phospholipid dephosphorylation"/>
    <property type="evidence" value="ECO:0000318"/>
    <property type="project" value="GO_Central"/>
</dbReference>
<dbReference type="GO" id="GO:0006644">
    <property type="term" value="P:phospholipid metabolic process"/>
    <property type="evidence" value="ECO:0000318"/>
    <property type="project" value="GO_Central"/>
</dbReference>
<sequence>MGILITMIFNDVSKFMIGRPRPVFLEVCQLNQSACYNLNLYPNSSLTMCDPDSACGNKDASVMAWASKSFPSFHASITSFSSVFTAIYIQRIVSHDLKCRIIGPFLALSIVMMSLLCCLQRFALLFNHWTDVVVGFGWGTIVAVYLAVFNLNNFKEKNSRDSSSGGGGGDDDDDENRDRIPWYWAPWHWSSNHNFYNSRLTLDNNKTSTTLATTTNYHNHNNTFQQQQQQQIKFNNPLIILTFLFYPRDVTIQHSFHA</sequence>
<dbReference type="InterPro" id="IPR043216">
    <property type="entry name" value="PAP-like"/>
</dbReference>
<proteinExistence type="inferred from homology"/>
<dbReference type="OrthoDB" id="8907274at2759"/>
<organism evidence="9 10">
    <name type="scientific">Helobdella robusta</name>
    <name type="common">Californian leech</name>
    <dbReference type="NCBI Taxonomy" id="6412"/>
    <lineage>
        <taxon>Eukaryota</taxon>
        <taxon>Metazoa</taxon>
        <taxon>Spiralia</taxon>
        <taxon>Lophotrochozoa</taxon>
        <taxon>Annelida</taxon>
        <taxon>Clitellata</taxon>
        <taxon>Hirudinea</taxon>
        <taxon>Rhynchobdellida</taxon>
        <taxon>Glossiphoniidae</taxon>
        <taxon>Helobdella</taxon>
    </lineage>
</organism>
<dbReference type="HOGENOM" id="CLU_1078817_0_0_1"/>
<accession>T1FCF9</accession>
<dbReference type="SUPFAM" id="SSF48317">
    <property type="entry name" value="Acid phosphatase/Vanadium-dependent haloperoxidase"/>
    <property type="match status" value="1"/>
</dbReference>
<dbReference type="EnsemblMetazoa" id="HelroT177897">
    <property type="protein sequence ID" value="HelroP177897"/>
    <property type="gene ID" value="HelroG177897"/>
</dbReference>
<dbReference type="InParanoid" id="T1FCF9"/>
<dbReference type="AlphaFoldDB" id="T1FCF9"/>
<feature type="transmembrane region" description="Helical" evidence="6">
    <location>
        <begin position="101"/>
        <end position="126"/>
    </location>
</feature>
<dbReference type="PANTHER" id="PTHR10165:SF35">
    <property type="entry name" value="RE23632P"/>
    <property type="match status" value="1"/>
</dbReference>
<dbReference type="RefSeq" id="XP_009024309.1">
    <property type="nucleotide sequence ID" value="XM_009026061.1"/>
</dbReference>
<evidence type="ECO:0000256" key="2">
    <source>
        <dbReference type="ARBA" id="ARBA00008816"/>
    </source>
</evidence>
<dbReference type="STRING" id="6412.T1FCF9"/>
<dbReference type="EMBL" id="KB097336">
    <property type="protein sequence ID" value="ESN97476.1"/>
    <property type="molecule type" value="Genomic_DNA"/>
</dbReference>
<feature type="transmembrane region" description="Helical" evidence="6">
    <location>
        <begin position="72"/>
        <end position="89"/>
    </location>
</feature>
<feature type="transmembrane region" description="Helical" evidence="6">
    <location>
        <begin position="132"/>
        <end position="151"/>
    </location>
</feature>
<dbReference type="SMART" id="SM00014">
    <property type="entry name" value="acidPPc"/>
    <property type="match status" value="1"/>
</dbReference>
<keyword evidence="4 6" id="KW-1133">Transmembrane helix</keyword>
<dbReference type="EMBL" id="AMQM01006225">
    <property type="status" value="NOT_ANNOTATED_CDS"/>
    <property type="molecule type" value="Genomic_DNA"/>
</dbReference>
<dbReference type="KEGG" id="hro:HELRODRAFT_177897"/>
<evidence type="ECO:0000313" key="8">
    <source>
        <dbReference type="EMBL" id="ESN97476.1"/>
    </source>
</evidence>
<keyword evidence="3 6" id="KW-0812">Transmembrane</keyword>
<dbReference type="InterPro" id="IPR036938">
    <property type="entry name" value="PAP2/HPO_sf"/>
</dbReference>
<dbReference type="CTD" id="20206508"/>
<evidence type="ECO:0000256" key="3">
    <source>
        <dbReference type="ARBA" id="ARBA00022692"/>
    </source>
</evidence>
<keyword evidence="5 6" id="KW-0472">Membrane</keyword>
<evidence type="ECO:0000313" key="9">
    <source>
        <dbReference type="EnsemblMetazoa" id="HelroP177897"/>
    </source>
</evidence>
<dbReference type="Gene3D" id="1.20.144.10">
    <property type="entry name" value="Phosphatidic acid phosphatase type 2/haloperoxidase"/>
    <property type="match status" value="1"/>
</dbReference>
<dbReference type="Proteomes" id="UP000015101">
    <property type="component" value="Unassembled WGS sequence"/>
</dbReference>
<comment type="similarity">
    <text evidence="2">Belongs to the PA-phosphatase related phosphoesterase family.</text>
</comment>
<dbReference type="Pfam" id="PF01569">
    <property type="entry name" value="PAP2"/>
    <property type="match status" value="1"/>
</dbReference>
<gene>
    <name evidence="9" type="primary">20206508</name>
    <name evidence="8" type="ORF">HELRODRAFT_177897</name>
</gene>
<dbReference type="eggNOG" id="KOG3030">
    <property type="taxonomic scope" value="Eukaryota"/>
</dbReference>
<reference evidence="9" key="3">
    <citation type="submission" date="2015-06" db="UniProtKB">
        <authorList>
            <consortium name="EnsemblMetazoa"/>
        </authorList>
    </citation>
    <scope>IDENTIFICATION</scope>
</reference>
<keyword evidence="10" id="KW-1185">Reference proteome</keyword>
<evidence type="ECO:0000256" key="6">
    <source>
        <dbReference type="SAM" id="Phobius"/>
    </source>
</evidence>
<evidence type="ECO:0000256" key="5">
    <source>
        <dbReference type="ARBA" id="ARBA00023136"/>
    </source>
</evidence>
<reference evidence="8 10" key="2">
    <citation type="journal article" date="2013" name="Nature">
        <title>Insights into bilaterian evolution from three spiralian genomes.</title>
        <authorList>
            <person name="Simakov O."/>
            <person name="Marletaz F."/>
            <person name="Cho S.J."/>
            <person name="Edsinger-Gonzales E."/>
            <person name="Havlak P."/>
            <person name="Hellsten U."/>
            <person name="Kuo D.H."/>
            <person name="Larsson T."/>
            <person name="Lv J."/>
            <person name="Arendt D."/>
            <person name="Savage R."/>
            <person name="Osoegawa K."/>
            <person name="de Jong P."/>
            <person name="Grimwood J."/>
            <person name="Chapman J.A."/>
            <person name="Shapiro H."/>
            <person name="Aerts A."/>
            <person name="Otillar R.P."/>
            <person name="Terry A.Y."/>
            <person name="Boore J.L."/>
            <person name="Grigoriev I.V."/>
            <person name="Lindberg D.R."/>
            <person name="Seaver E.C."/>
            <person name="Weisblat D.A."/>
            <person name="Putnam N.H."/>
            <person name="Rokhsar D.S."/>
        </authorList>
    </citation>
    <scope>NUCLEOTIDE SEQUENCE</scope>
</reference>
<dbReference type="GeneID" id="20206508"/>
<name>T1FCF9_HELRO</name>
<comment type="subcellular location">
    <subcellularLocation>
        <location evidence="1">Membrane</location>
        <topology evidence="1">Multi-pass membrane protein</topology>
    </subcellularLocation>
</comment>
<dbReference type="GO" id="GO:0008195">
    <property type="term" value="F:phosphatidate phosphatase activity"/>
    <property type="evidence" value="ECO:0000318"/>
    <property type="project" value="GO_Central"/>
</dbReference>
<dbReference type="GO" id="GO:0016020">
    <property type="term" value="C:membrane"/>
    <property type="evidence" value="ECO:0000318"/>
    <property type="project" value="GO_Central"/>
</dbReference>
<evidence type="ECO:0000256" key="1">
    <source>
        <dbReference type="ARBA" id="ARBA00004141"/>
    </source>
</evidence>
<reference evidence="10" key="1">
    <citation type="submission" date="2012-12" db="EMBL/GenBank/DDBJ databases">
        <authorList>
            <person name="Hellsten U."/>
            <person name="Grimwood J."/>
            <person name="Chapman J.A."/>
            <person name="Shapiro H."/>
            <person name="Aerts A."/>
            <person name="Otillar R.P."/>
            <person name="Terry A.Y."/>
            <person name="Boore J.L."/>
            <person name="Simakov O."/>
            <person name="Marletaz F."/>
            <person name="Cho S.-J."/>
            <person name="Edsinger-Gonzales E."/>
            <person name="Havlak P."/>
            <person name="Kuo D.-H."/>
            <person name="Larsson T."/>
            <person name="Lv J."/>
            <person name="Arendt D."/>
            <person name="Savage R."/>
            <person name="Osoegawa K."/>
            <person name="de Jong P."/>
            <person name="Lindberg D.R."/>
            <person name="Seaver E.C."/>
            <person name="Weisblat D.A."/>
            <person name="Putnam N.H."/>
            <person name="Grigoriev I.V."/>
            <person name="Rokhsar D.S."/>
        </authorList>
    </citation>
    <scope>NUCLEOTIDE SEQUENCE</scope>
</reference>